<dbReference type="SUPFAM" id="SSF103025">
    <property type="entry name" value="Folate-binding domain"/>
    <property type="match status" value="1"/>
</dbReference>
<gene>
    <name evidence="1" type="ORF">TCNE_LOCUS5198</name>
</gene>
<keyword evidence="2" id="KW-1185">Reference proteome</keyword>
<sequence length="49" mass="5371">MQRLCSADVDQPIGTTIYTGMQNEAGGYITDCTVSRVGPKQYVHLCVYS</sequence>
<reference evidence="3" key="1">
    <citation type="submission" date="2016-06" db="UniProtKB">
        <authorList>
            <consortium name="WormBaseParasite"/>
        </authorList>
    </citation>
    <scope>IDENTIFICATION</scope>
</reference>
<protein>
    <submittedName>
        <fullName evidence="3">GCV_T domain-containing protein</fullName>
    </submittedName>
</protein>
<dbReference type="Proteomes" id="UP000050794">
    <property type="component" value="Unassembled WGS sequence"/>
</dbReference>
<dbReference type="Gene3D" id="3.30.70.1400">
    <property type="entry name" value="Aminomethyltransferase beta-barrel domains"/>
    <property type="match status" value="1"/>
</dbReference>
<evidence type="ECO:0000313" key="3">
    <source>
        <dbReference type="WBParaSite" id="TCNE_0000519801-mRNA-1"/>
    </source>
</evidence>
<accession>A0A183U9M8</accession>
<dbReference type="AlphaFoldDB" id="A0A183U9M8"/>
<evidence type="ECO:0000313" key="1">
    <source>
        <dbReference type="EMBL" id="VDM34484.1"/>
    </source>
</evidence>
<dbReference type="WBParaSite" id="TCNE_0000519801-mRNA-1">
    <property type="protein sequence ID" value="TCNE_0000519801-mRNA-1"/>
    <property type="gene ID" value="TCNE_0000519801"/>
</dbReference>
<name>A0A183U9M8_TOXCA</name>
<evidence type="ECO:0000313" key="2">
    <source>
        <dbReference type="Proteomes" id="UP000050794"/>
    </source>
</evidence>
<reference evidence="1 2" key="2">
    <citation type="submission" date="2018-11" db="EMBL/GenBank/DDBJ databases">
        <authorList>
            <consortium name="Pathogen Informatics"/>
        </authorList>
    </citation>
    <scope>NUCLEOTIDE SEQUENCE [LARGE SCALE GENOMIC DNA]</scope>
</reference>
<organism evidence="2 3">
    <name type="scientific">Toxocara canis</name>
    <name type="common">Canine roundworm</name>
    <dbReference type="NCBI Taxonomy" id="6265"/>
    <lineage>
        <taxon>Eukaryota</taxon>
        <taxon>Metazoa</taxon>
        <taxon>Ecdysozoa</taxon>
        <taxon>Nematoda</taxon>
        <taxon>Chromadorea</taxon>
        <taxon>Rhabditida</taxon>
        <taxon>Spirurina</taxon>
        <taxon>Ascaridomorpha</taxon>
        <taxon>Ascaridoidea</taxon>
        <taxon>Toxocaridae</taxon>
        <taxon>Toxocara</taxon>
    </lineage>
</organism>
<dbReference type="EMBL" id="UYWY01011820">
    <property type="protein sequence ID" value="VDM34484.1"/>
    <property type="molecule type" value="Genomic_DNA"/>
</dbReference>
<proteinExistence type="predicted"/>